<dbReference type="Gene3D" id="3.90.1530.30">
    <property type="match status" value="1"/>
</dbReference>
<dbReference type="SMART" id="SM00470">
    <property type="entry name" value="ParB"/>
    <property type="match status" value="1"/>
</dbReference>
<dbReference type="InterPro" id="IPR036086">
    <property type="entry name" value="ParB/Sulfiredoxin_sf"/>
</dbReference>
<dbReference type="InterPro" id="IPR003115">
    <property type="entry name" value="ParB_N"/>
</dbReference>
<dbReference type="Pfam" id="PF02195">
    <property type="entry name" value="ParB_N"/>
    <property type="match status" value="1"/>
</dbReference>
<dbReference type="GO" id="GO:0005694">
    <property type="term" value="C:chromosome"/>
    <property type="evidence" value="ECO:0007669"/>
    <property type="project" value="TreeGrafter"/>
</dbReference>
<feature type="region of interest" description="Disordered" evidence="1">
    <location>
        <begin position="9"/>
        <end position="32"/>
    </location>
</feature>
<dbReference type="GO" id="GO:0007059">
    <property type="term" value="P:chromosome segregation"/>
    <property type="evidence" value="ECO:0007669"/>
    <property type="project" value="TreeGrafter"/>
</dbReference>
<dbReference type="Proteomes" id="UP000306340">
    <property type="component" value="Unassembled WGS sequence"/>
</dbReference>
<organism evidence="3 4">
    <name type="scientific">Cereibacter changlensis</name>
    <dbReference type="NCBI Taxonomy" id="402884"/>
    <lineage>
        <taxon>Bacteria</taxon>
        <taxon>Pseudomonadati</taxon>
        <taxon>Pseudomonadota</taxon>
        <taxon>Alphaproteobacteria</taxon>
        <taxon>Rhodobacterales</taxon>
        <taxon>Paracoccaceae</taxon>
        <taxon>Cereibacter</taxon>
    </lineage>
</organism>
<accession>A0A4U0Z2U8</accession>
<evidence type="ECO:0000313" key="4">
    <source>
        <dbReference type="Proteomes" id="UP000306340"/>
    </source>
</evidence>
<dbReference type="EMBL" id="SWAU01000035">
    <property type="protein sequence ID" value="TKA97476.1"/>
    <property type="molecule type" value="Genomic_DNA"/>
</dbReference>
<reference evidence="3 4" key="1">
    <citation type="submission" date="2019-04" db="EMBL/GenBank/DDBJ databases">
        <title>Crypto-aerobic microbial life in anoxic (sulfidic) marine sediments.</title>
        <authorList>
            <person name="Bhattacharya S."/>
            <person name="Roy C."/>
            <person name="Mondal N."/>
            <person name="Sarkar J."/>
            <person name="Mandal S."/>
            <person name="Rameez M.J."/>
            <person name="Ghosh W."/>
        </authorList>
    </citation>
    <scope>NUCLEOTIDE SEQUENCE [LARGE SCALE GENOMIC DNA]</scope>
    <source>
        <strain evidence="3 4">SBBC</strain>
    </source>
</reference>
<dbReference type="InterPro" id="IPR050336">
    <property type="entry name" value="Chromosome_partition/occlusion"/>
</dbReference>
<proteinExistence type="predicted"/>
<gene>
    <name evidence="3" type="ORF">FAZ78_05790</name>
</gene>
<dbReference type="SUPFAM" id="SSF110849">
    <property type="entry name" value="ParB/Sulfiredoxin"/>
    <property type="match status" value="1"/>
</dbReference>
<dbReference type="RefSeq" id="WP_136791711.1">
    <property type="nucleotide sequence ID" value="NZ_SWAU01000035.1"/>
</dbReference>
<comment type="caution">
    <text evidence="3">The sequence shown here is derived from an EMBL/GenBank/DDBJ whole genome shotgun (WGS) entry which is preliminary data.</text>
</comment>
<evidence type="ECO:0000259" key="2">
    <source>
        <dbReference type="SMART" id="SM00470"/>
    </source>
</evidence>
<evidence type="ECO:0000313" key="3">
    <source>
        <dbReference type="EMBL" id="TKA97476.1"/>
    </source>
</evidence>
<dbReference type="AlphaFoldDB" id="A0A4U0Z2U8"/>
<protein>
    <submittedName>
        <fullName evidence="3">Replication protein</fullName>
    </submittedName>
</protein>
<dbReference type="PANTHER" id="PTHR33375">
    <property type="entry name" value="CHROMOSOME-PARTITIONING PROTEIN PARB-RELATED"/>
    <property type="match status" value="1"/>
</dbReference>
<evidence type="ECO:0000256" key="1">
    <source>
        <dbReference type="SAM" id="MobiDB-lite"/>
    </source>
</evidence>
<name>A0A4U0Z2U8_9RHOB</name>
<feature type="domain" description="ParB-like N-terminal" evidence="2">
    <location>
        <begin position="77"/>
        <end position="177"/>
    </location>
</feature>
<dbReference type="PANTHER" id="PTHR33375:SF1">
    <property type="entry name" value="CHROMOSOME-PARTITIONING PROTEIN PARB-RELATED"/>
    <property type="match status" value="1"/>
</dbReference>
<sequence>MSKRRVFDINFPDEAPGVRSPSVPAGTETRRGPMAAAISENADALRERQLAETSIREENDRLAHELVRLKKLGLIVDLVPLDAIRCSKLARDRSSERDPELDELKESIRSVGLSNPIRVEQSEAGEYELIQGFRRLAAYRELLSETGDERFATIPAGLLARGETLDTLYRRMVDENMVRRDISFAEMATLAQAYMADPQTEATDVDQAISTLFGSAGRQKRVYIRNFVSLLDRMGDNLAYPHAMPRALGLALLKLTEKDEGAAVALQRHLGSRPDRSEEEELAILRSFAERGGEAAASHKLATSRSLTKARAKTTLRVVHDGEVVRCLATDGRVELRLERDFSAVDRRRLEQAVQAFIGALEG</sequence>